<dbReference type="EMBL" id="BAAAPO010000039">
    <property type="protein sequence ID" value="GAA1800256.1"/>
    <property type="molecule type" value="Genomic_DNA"/>
</dbReference>
<name>A0ABP4Y3C0_9MICO</name>
<dbReference type="Proteomes" id="UP001499938">
    <property type="component" value="Unassembled WGS sequence"/>
</dbReference>
<accession>A0ABP4Y3C0</accession>
<reference evidence="2" key="1">
    <citation type="journal article" date="2019" name="Int. J. Syst. Evol. Microbiol.">
        <title>The Global Catalogue of Microorganisms (GCM) 10K type strain sequencing project: providing services to taxonomists for standard genome sequencing and annotation.</title>
        <authorList>
            <consortium name="The Broad Institute Genomics Platform"/>
            <consortium name="The Broad Institute Genome Sequencing Center for Infectious Disease"/>
            <person name="Wu L."/>
            <person name="Ma J."/>
        </authorList>
    </citation>
    <scope>NUCLEOTIDE SEQUENCE [LARGE SCALE GENOMIC DNA]</scope>
    <source>
        <strain evidence="2">JCM 15592</strain>
    </source>
</reference>
<gene>
    <name evidence="1" type="ORF">GCM10009811_25160</name>
</gene>
<protein>
    <submittedName>
        <fullName evidence="1">Uncharacterized protein</fullName>
    </submittedName>
</protein>
<keyword evidence="2" id="KW-1185">Reference proteome</keyword>
<sequence>MDVCRDPAAAGRLQSRVRKVAIRGRGVTIGEGTGRHTGILAAHDPDPLIT</sequence>
<proteinExistence type="predicted"/>
<comment type="caution">
    <text evidence="1">The sequence shown here is derived from an EMBL/GenBank/DDBJ whole genome shotgun (WGS) entry which is preliminary data.</text>
</comment>
<evidence type="ECO:0000313" key="1">
    <source>
        <dbReference type="EMBL" id="GAA1800256.1"/>
    </source>
</evidence>
<evidence type="ECO:0000313" key="2">
    <source>
        <dbReference type="Proteomes" id="UP001499938"/>
    </source>
</evidence>
<organism evidence="1 2">
    <name type="scientific">Nostocoides veronense</name>
    <dbReference type="NCBI Taxonomy" id="330836"/>
    <lineage>
        <taxon>Bacteria</taxon>
        <taxon>Bacillati</taxon>
        <taxon>Actinomycetota</taxon>
        <taxon>Actinomycetes</taxon>
        <taxon>Micrococcales</taxon>
        <taxon>Intrasporangiaceae</taxon>
        <taxon>Nostocoides</taxon>
    </lineage>
</organism>